<proteinExistence type="predicted"/>
<evidence type="ECO:0000256" key="1">
    <source>
        <dbReference type="SAM" id="MobiDB-lite"/>
    </source>
</evidence>
<protein>
    <recommendedName>
        <fullName evidence="4">Porin</fullName>
    </recommendedName>
</protein>
<dbReference type="RefSeq" id="WP_036866865.1">
    <property type="nucleotide sequence ID" value="NZ_JRNQ01000028.1"/>
</dbReference>
<dbReference type="Pfam" id="PF14121">
    <property type="entry name" value="Porin_10"/>
    <property type="match status" value="1"/>
</dbReference>
<dbReference type="AlphaFoldDB" id="A0A096ADZ6"/>
<gene>
    <name evidence="2" type="ORF">HMPREF0647_05405</name>
</gene>
<dbReference type="EMBL" id="JRNQ01000028">
    <property type="protein sequence ID" value="KGF44766.1"/>
    <property type="molecule type" value="Genomic_DNA"/>
</dbReference>
<dbReference type="InterPro" id="IPR025631">
    <property type="entry name" value="Porin_10"/>
</dbReference>
<feature type="region of interest" description="Disordered" evidence="1">
    <location>
        <begin position="299"/>
        <end position="358"/>
    </location>
</feature>
<dbReference type="Proteomes" id="UP000029525">
    <property type="component" value="Unassembled WGS sequence"/>
</dbReference>
<accession>A0A096ADZ6</accession>
<evidence type="ECO:0000313" key="3">
    <source>
        <dbReference type="Proteomes" id="UP000029525"/>
    </source>
</evidence>
<organism evidence="2 3">
    <name type="scientific">Prevotella bivia DNF00320</name>
    <dbReference type="NCBI Taxonomy" id="1401068"/>
    <lineage>
        <taxon>Bacteria</taxon>
        <taxon>Pseudomonadati</taxon>
        <taxon>Bacteroidota</taxon>
        <taxon>Bacteroidia</taxon>
        <taxon>Bacteroidales</taxon>
        <taxon>Prevotellaceae</taxon>
        <taxon>Prevotella</taxon>
    </lineage>
</organism>
<sequence>MKKILILLVMFIGTIGIQAQINMNGLDDGSFTANDYQNNRKLGVSDSVQSQHKEIPRGIKAWTIDEHFGDKKPAVPDTLSYMYMNTIFTTGLRGEYNSLGNLGSPRQNRIFLDRTATSEFFFLDPYDQFVVQPSNFKFTSTLSPITILSYNTAGNRLHGEDHFKAFFAVNAGKKWGFGFIFDYIYGCGYYSNQSTSHFNYSMWGSYIGERYNASLLLSLNHQKVAENGGITNDAYITHPEIFKDNFSTDEIPTVLAQNWNRNDNQHVFFNHRYSLGFFRKVPMTKEEIEARKFAIKSEQAQAEQKAKDKARRKAKANGNDFDEEEYDKQHKSSGRPDDASIAGDAPTQVKNASIGDDRIKVNMQDSTQLAQLNKQSLERKDTTEQWLKSEYVPVTSFIHTARFDNYTRIYQAYKSPENYYINDYYNYGTTANDSIYDQTKHWSLKNTFAVALLEGFNKWAKAGLKVFASHELRHYEFPTYATTNNLSVFGGYEKINQSDISIGGQLLKESGKTLHYNVSAETWLVGKSAGQFHIDGYADLNVPLLGDTAQLAVNAFIHNDRPSMYFTRYVSKHFVWDNDLSKQFHSRIMAELSLKKTESKLRFGYDLIKNYIYLGLQNDRIGNGDGYLVQNNQVNVRQTSGAINLITLQLLQNLHWSIFHWDNVLTFQKSSDEKVLPTPIFNVYSNFYLRFKIARVLKCDLGADMRWFTKYYAPEYIPALGSFGIQGTDASRTKIGGYPVINAYANFTLQHTRFFVMFSHVNAGNSGDYFFTPHYPLNQRIFRFGLSWNFFN</sequence>
<evidence type="ECO:0008006" key="4">
    <source>
        <dbReference type="Google" id="ProtNLM"/>
    </source>
</evidence>
<reference evidence="2 3" key="1">
    <citation type="submission" date="2014-07" db="EMBL/GenBank/DDBJ databases">
        <authorList>
            <person name="McCorrison J."/>
            <person name="Sanka R."/>
            <person name="Torralba M."/>
            <person name="Gillis M."/>
            <person name="Haft D.H."/>
            <person name="Methe B."/>
            <person name="Sutton G."/>
            <person name="Nelson K.E."/>
        </authorList>
    </citation>
    <scope>NUCLEOTIDE SEQUENCE [LARGE SCALE GENOMIC DNA]</scope>
    <source>
        <strain evidence="2 3">DNF00320</strain>
    </source>
</reference>
<comment type="caution">
    <text evidence="2">The sequence shown here is derived from an EMBL/GenBank/DDBJ whole genome shotgun (WGS) entry which is preliminary data.</text>
</comment>
<feature type="compositionally biased region" description="Basic and acidic residues" evidence="1">
    <location>
        <begin position="327"/>
        <end position="338"/>
    </location>
</feature>
<dbReference type="OrthoDB" id="1489309at2"/>
<name>A0A096ADZ6_9BACT</name>
<evidence type="ECO:0000313" key="2">
    <source>
        <dbReference type="EMBL" id="KGF44766.1"/>
    </source>
</evidence>